<feature type="domain" description="Leucine-binding protein" evidence="5">
    <location>
        <begin position="72"/>
        <end position="396"/>
    </location>
</feature>
<keyword evidence="3" id="KW-0813">Transport</keyword>
<evidence type="ECO:0000313" key="6">
    <source>
        <dbReference type="EMBL" id="TDP84987.1"/>
    </source>
</evidence>
<dbReference type="InterPro" id="IPR028082">
    <property type="entry name" value="Peripla_BP_I"/>
</dbReference>
<evidence type="ECO:0000256" key="2">
    <source>
        <dbReference type="ARBA" id="ARBA00022729"/>
    </source>
</evidence>
<dbReference type="SUPFAM" id="SSF53822">
    <property type="entry name" value="Periplasmic binding protein-like I"/>
    <property type="match status" value="1"/>
</dbReference>
<dbReference type="AlphaFoldDB" id="A0A4R6RGR0"/>
<proteinExistence type="inferred from homology"/>
<dbReference type="OrthoDB" id="7210494at2"/>
<dbReference type="Proteomes" id="UP000294547">
    <property type="component" value="Unassembled WGS sequence"/>
</dbReference>
<keyword evidence="2" id="KW-0732">Signal</keyword>
<comment type="caution">
    <text evidence="6">The sequence shown here is derived from an EMBL/GenBank/DDBJ whole genome shotgun (WGS) entry which is preliminary data.</text>
</comment>
<evidence type="ECO:0000259" key="5">
    <source>
        <dbReference type="Pfam" id="PF13458"/>
    </source>
</evidence>
<evidence type="ECO:0000256" key="1">
    <source>
        <dbReference type="ARBA" id="ARBA00010062"/>
    </source>
</evidence>
<keyword evidence="7" id="KW-1185">Reference proteome</keyword>
<dbReference type="PANTHER" id="PTHR30483:SF6">
    <property type="entry name" value="PERIPLASMIC BINDING PROTEIN OF ABC TRANSPORTER FOR NATURAL AMINO ACIDS"/>
    <property type="match status" value="1"/>
</dbReference>
<feature type="region of interest" description="Disordered" evidence="4">
    <location>
        <begin position="37"/>
        <end position="57"/>
    </location>
</feature>
<dbReference type="GO" id="GO:0006865">
    <property type="term" value="P:amino acid transport"/>
    <property type="evidence" value="ECO:0007669"/>
    <property type="project" value="UniProtKB-KW"/>
</dbReference>
<evidence type="ECO:0000313" key="7">
    <source>
        <dbReference type="Proteomes" id="UP000294547"/>
    </source>
</evidence>
<dbReference type="CDD" id="cd06339">
    <property type="entry name" value="PBP1_YraM_LppC_lipoprotein-like"/>
    <property type="match status" value="1"/>
</dbReference>
<keyword evidence="3" id="KW-0029">Amino-acid transport</keyword>
<protein>
    <submittedName>
        <fullName evidence="6">Amino acid/amide ABC transporter substrate-binding protein (HAAT family)</fullName>
    </submittedName>
</protein>
<comment type="similarity">
    <text evidence="1">Belongs to the leucine-binding protein family.</text>
</comment>
<dbReference type="RefSeq" id="WP_126540872.1">
    <property type="nucleotide sequence ID" value="NZ_BSPM01000004.1"/>
</dbReference>
<evidence type="ECO:0000256" key="3">
    <source>
        <dbReference type="ARBA" id="ARBA00022970"/>
    </source>
</evidence>
<dbReference type="Pfam" id="PF13458">
    <property type="entry name" value="Peripla_BP_6"/>
    <property type="match status" value="1"/>
</dbReference>
<accession>A0A4R6RGR0</accession>
<dbReference type="InterPro" id="IPR051010">
    <property type="entry name" value="BCAA_transport"/>
</dbReference>
<gene>
    <name evidence="6" type="ORF">EDD54_1832</name>
</gene>
<dbReference type="PANTHER" id="PTHR30483">
    <property type="entry name" value="LEUCINE-SPECIFIC-BINDING PROTEIN"/>
    <property type="match status" value="1"/>
</dbReference>
<dbReference type="EMBL" id="SNXY01000007">
    <property type="protein sequence ID" value="TDP84987.1"/>
    <property type="molecule type" value="Genomic_DNA"/>
</dbReference>
<name>A0A4R6RGR0_9HYPH</name>
<dbReference type="Gene3D" id="3.40.50.2300">
    <property type="match status" value="2"/>
</dbReference>
<evidence type="ECO:0000256" key="4">
    <source>
        <dbReference type="SAM" id="MobiDB-lite"/>
    </source>
</evidence>
<dbReference type="InterPro" id="IPR028081">
    <property type="entry name" value="Leu-bd"/>
</dbReference>
<sequence length="410" mass="40961">MSEYERAAGSRPAATGRLTRRSVLTLFGGTAMLAGCSPTTGPSGPSVGGGQLLPAPVTPTAPTGEVIGSGSVRVALLLPKSAGGNGAAVAATMRNAAQLALSDFVGNDVTLMVKDTGGTPEGAARAATAAVAERAELILGPLFAAEVKAVAPVALGANVPVISFSSDPSAASSGVYVMGFMVDDQVRQVVSYAASQGRRSLAAIVSDGAYGTLAEAALRESAARSGARIIQVERAAAGNVAAAAAAVAANAVQLDALFVPDGPGFAPAVADALKGNGVDLSRVKLLGTGVWNDPAVYSSPSLAGGWFPVPDLSGYQSFAGRYRASFGGEPQQVTSLAYDAVVLAAGLVKAAGAQRFQRNVLTNPDGFLSAVNGLFRFNADGTNDRGLAIYEATAGGPKLLQPAPRSFAGA</sequence>
<reference evidence="6 7" key="1">
    <citation type="submission" date="2019-03" db="EMBL/GenBank/DDBJ databases">
        <title>Genomic Encyclopedia of Type Strains, Phase IV (KMG-IV): sequencing the most valuable type-strain genomes for metagenomic binning, comparative biology and taxonomic classification.</title>
        <authorList>
            <person name="Goeker M."/>
        </authorList>
    </citation>
    <scope>NUCLEOTIDE SEQUENCE [LARGE SCALE GENOMIC DNA]</scope>
    <source>
        <strain evidence="6 7">DSM 102969</strain>
    </source>
</reference>
<organism evidence="6 7">
    <name type="scientific">Oharaeibacter diazotrophicus</name>
    <dbReference type="NCBI Taxonomy" id="1920512"/>
    <lineage>
        <taxon>Bacteria</taxon>
        <taxon>Pseudomonadati</taxon>
        <taxon>Pseudomonadota</taxon>
        <taxon>Alphaproteobacteria</taxon>
        <taxon>Hyphomicrobiales</taxon>
        <taxon>Pleomorphomonadaceae</taxon>
        <taxon>Oharaeibacter</taxon>
    </lineage>
</organism>